<evidence type="ECO:0000313" key="2">
    <source>
        <dbReference type="EMBL" id="PJM77975.1"/>
    </source>
</evidence>
<feature type="transmembrane region" description="Helical" evidence="1">
    <location>
        <begin position="43"/>
        <end position="62"/>
    </location>
</feature>
<dbReference type="Proteomes" id="UP000229239">
    <property type="component" value="Unassembled WGS sequence"/>
</dbReference>
<proteinExistence type="predicted"/>
<keyword evidence="3" id="KW-1185">Reference proteome</keyword>
<accession>A0A2M9HMD0</accession>
<name>A0A2M9HMD0_9BIFI</name>
<feature type="transmembrane region" description="Helical" evidence="1">
    <location>
        <begin position="6"/>
        <end position="31"/>
    </location>
</feature>
<evidence type="ECO:0000313" key="3">
    <source>
        <dbReference type="Proteomes" id="UP000229239"/>
    </source>
</evidence>
<dbReference type="OrthoDB" id="3233512at2"/>
<keyword evidence="1" id="KW-1133">Transmembrane helix</keyword>
<keyword evidence="1" id="KW-0472">Membrane</keyword>
<keyword evidence="1" id="KW-0812">Transmembrane</keyword>
<gene>
    <name evidence="2" type="ORF">CSQ86_02750</name>
</gene>
<feature type="transmembrane region" description="Helical" evidence="1">
    <location>
        <begin position="68"/>
        <end position="91"/>
    </location>
</feature>
<evidence type="ECO:0000256" key="1">
    <source>
        <dbReference type="SAM" id="Phobius"/>
    </source>
</evidence>
<dbReference type="RefSeq" id="WP_100493554.1">
    <property type="nucleotide sequence ID" value="NZ_JAFEJV010000008.1"/>
</dbReference>
<dbReference type="EMBL" id="PEBJ01000001">
    <property type="protein sequence ID" value="PJM77975.1"/>
    <property type="molecule type" value="Genomic_DNA"/>
</dbReference>
<comment type="caution">
    <text evidence="2">The sequence shown here is derived from an EMBL/GenBank/DDBJ whole genome shotgun (WGS) entry which is preliminary data.</text>
</comment>
<reference evidence="3" key="1">
    <citation type="submission" date="2017-10" db="EMBL/GenBank/DDBJ databases">
        <title>Draft genome sequences of strains TRE 1, TRE 9, TRE H and TRI 7, isolated from tamarins, belonging to four potential novel Bifidobacterium species.</title>
        <authorList>
            <person name="Mattarelli P."/>
            <person name="Modesto M."/>
            <person name="Puglisi E."/>
            <person name="Morelli L."/>
            <person name="Bonetti A."/>
            <person name="Spezio C."/>
            <person name="Sandri C."/>
        </authorList>
    </citation>
    <scope>NUCLEOTIDE SEQUENCE [LARGE SCALE GENOMIC DNA]</scope>
    <source>
        <strain evidence="3">TREH</strain>
    </source>
</reference>
<dbReference type="AlphaFoldDB" id="A0A2M9HMD0"/>
<organism evidence="2 3">
    <name type="scientific">Bifidobacterium felsineum</name>
    <dbReference type="NCBI Taxonomy" id="2045440"/>
    <lineage>
        <taxon>Bacteria</taxon>
        <taxon>Bacillati</taxon>
        <taxon>Actinomycetota</taxon>
        <taxon>Actinomycetes</taxon>
        <taxon>Bifidobacteriales</taxon>
        <taxon>Bifidobacteriaceae</taxon>
        <taxon>Bifidobacterium</taxon>
    </lineage>
</organism>
<sequence>MEATATMSIIISIVLGVICIPCGLFLGLIPMKADQVTAKQSKASQMMCFVIALVFIGLLVAGRDLETWGIVIGLVIGFAIGKIPALHTWAVNKWPFLEPKKPAAKPKRVKKTNKK</sequence>
<protein>
    <submittedName>
        <fullName evidence="2">Uncharacterized protein</fullName>
    </submittedName>
</protein>